<feature type="region of interest" description="Disordered" evidence="1">
    <location>
        <begin position="1"/>
        <end position="65"/>
    </location>
</feature>
<comment type="caution">
    <text evidence="2">The sequence shown here is derived from an EMBL/GenBank/DDBJ whole genome shotgun (WGS) entry which is preliminary data.</text>
</comment>
<organism evidence="2">
    <name type="scientific">marine sediment metagenome</name>
    <dbReference type="NCBI Taxonomy" id="412755"/>
    <lineage>
        <taxon>unclassified sequences</taxon>
        <taxon>metagenomes</taxon>
        <taxon>ecological metagenomes</taxon>
    </lineage>
</organism>
<name>A0A0F9BJB3_9ZZZZ</name>
<dbReference type="AlphaFoldDB" id="A0A0F9BJB3"/>
<feature type="non-terminal residue" evidence="2">
    <location>
        <position position="65"/>
    </location>
</feature>
<proteinExistence type="predicted"/>
<evidence type="ECO:0000256" key="1">
    <source>
        <dbReference type="SAM" id="MobiDB-lite"/>
    </source>
</evidence>
<reference evidence="2" key="1">
    <citation type="journal article" date="2015" name="Nature">
        <title>Complex archaea that bridge the gap between prokaryotes and eukaryotes.</title>
        <authorList>
            <person name="Spang A."/>
            <person name="Saw J.H."/>
            <person name="Jorgensen S.L."/>
            <person name="Zaremba-Niedzwiedzka K."/>
            <person name="Martijn J."/>
            <person name="Lind A.E."/>
            <person name="van Eijk R."/>
            <person name="Schleper C."/>
            <person name="Guy L."/>
            <person name="Ettema T.J."/>
        </authorList>
    </citation>
    <scope>NUCLEOTIDE SEQUENCE</scope>
</reference>
<accession>A0A0F9BJB3</accession>
<sequence>MSRYRNISSVPWPRPDGTSVTPGDEFDATEREEARILRRPQYQARLERVQEAPGADGADDSAGDG</sequence>
<dbReference type="EMBL" id="LAZR01037522">
    <property type="protein sequence ID" value="KKL21984.1"/>
    <property type="molecule type" value="Genomic_DNA"/>
</dbReference>
<gene>
    <name evidence="2" type="ORF">LCGC14_2439960</name>
</gene>
<evidence type="ECO:0000313" key="2">
    <source>
        <dbReference type="EMBL" id="KKL21984.1"/>
    </source>
</evidence>
<protein>
    <submittedName>
        <fullName evidence="2">Uncharacterized protein</fullName>
    </submittedName>
</protein>